<dbReference type="Proteomes" id="UP001054837">
    <property type="component" value="Unassembled WGS sequence"/>
</dbReference>
<protein>
    <submittedName>
        <fullName evidence="1">Uncharacterized protein</fullName>
    </submittedName>
</protein>
<organism evidence="1 2">
    <name type="scientific">Caerostris darwini</name>
    <dbReference type="NCBI Taxonomy" id="1538125"/>
    <lineage>
        <taxon>Eukaryota</taxon>
        <taxon>Metazoa</taxon>
        <taxon>Ecdysozoa</taxon>
        <taxon>Arthropoda</taxon>
        <taxon>Chelicerata</taxon>
        <taxon>Arachnida</taxon>
        <taxon>Araneae</taxon>
        <taxon>Araneomorphae</taxon>
        <taxon>Entelegynae</taxon>
        <taxon>Araneoidea</taxon>
        <taxon>Araneidae</taxon>
        <taxon>Caerostris</taxon>
    </lineage>
</organism>
<reference evidence="1 2" key="1">
    <citation type="submission" date="2021-06" db="EMBL/GenBank/DDBJ databases">
        <title>Caerostris darwini draft genome.</title>
        <authorList>
            <person name="Kono N."/>
            <person name="Arakawa K."/>
        </authorList>
    </citation>
    <scope>NUCLEOTIDE SEQUENCE [LARGE SCALE GENOMIC DNA]</scope>
</reference>
<evidence type="ECO:0000313" key="1">
    <source>
        <dbReference type="EMBL" id="GIY86589.1"/>
    </source>
</evidence>
<proteinExistence type="predicted"/>
<accession>A0AAV4WWE7</accession>
<gene>
    <name evidence="1" type="ORF">CDAR_257831</name>
</gene>
<sequence>MKTHTPFILPSSLRVLVMANIRTERTKATKKLLQHGKEKGSSTTGVACGFLTPTPPTPYTLSLSFSLSLSSLSFLFLPLRSWEKRVKRESSFN</sequence>
<dbReference type="AlphaFoldDB" id="A0AAV4WWE7"/>
<dbReference type="EMBL" id="BPLQ01015232">
    <property type="protein sequence ID" value="GIY86589.1"/>
    <property type="molecule type" value="Genomic_DNA"/>
</dbReference>
<comment type="caution">
    <text evidence="1">The sequence shown here is derived from an EMBL/GenBank/DDBJ whole genome shotgun (WGS) entry which is preliminary data.</text>
</comment>
<evidence type="ECO:0000313" key="2">
    <source>
        <dbReference type="Proteomes" id="UP001054837"/>
    </source>
</evidence>
<keyword evidence="2" id="KW-1185">Reference proteome</keyword>
<name>A0AAV4WWE7_9ARAC</name>